<dbReference type="InterPro" id="IPR005175">
    <property type="entry name" value="PPC_dom"/>
</dbReference>
<dbReference type="EMBL" id="NAFI01000171">
    <property type="protein sequence ID" value="OSJ10811.1"/>
    <property type="molecule type" value="Genomic_DNA"/>
</dbReference>
<evidence type="ECO:0000259" key="1">
    <source>
        <dbReference type="Pfam" id="PF03479"/>
    </source>
</evidence>
<gene>
    <name evidence="2" type="ORF">BSZ18_15945</name>
</gene>
<proteinExistence type="predicted"/>
<feature type="domain" description="PPC" evidence="1">
    <location>
        <begin position="14"/>
        <end position="157"/>
    </location>
</feature>
<evidence type="ECO:0000313" key="2">
    <source>
        <dbReference type="EMBL" id="OSJ10811.1"/>
    </source>
</evidence>
<dbReference type="Gene3D" id="3.30.1330.80">
    <property type="entry name" value="Hypothetical protein, similar to alpha- acetolactate decarboxylase, domain 2"/>
    <property type="match status" value="1"/>
</dbReference>
<dbReference type="SUPFAM" id="SSF117856">
    <property type="entry name" value="AF0104/ALDC/Ptd012-like"/>
    <property type="match status" value="1"/>
</dbReference>
<dbReference type="Proteomes" id="UP000193553">
    <property type="component" value="Unassembled WGS sequence"/>
</dbReference>
<reference evidence="2 3" key="1">
    <citation type="submission" date="2017-03" db="EMBL/GenBank/DDBJ databases">
        <title>Whole genome sequences of fourteen strains of Bradyrhizobium canariense and one strain of Bradyrhizobium japonicum isolated from Lupinus (Papilionoideae: Genisteae) species in Algeria.</title>
        <authorList>
            <person name="Crovadore J."/>
            <person name="Chekireb D."/>
            <person name="Brachmann A."/>
            <person name="Chablais R."/>
            <person name="Cochard B."/>
            <person name="Lefort F."/>
        </authorList>
    </citation>
    <scope>NUCLEOTIDE SEQUENCE [LARGE SCALE GENOMIC DNA]</scope>
    <source>
        <strain evidence="2 3">UBMA195</strain>
    </source>
</reference>
<dbReference type="RefSeq" id="WP_085359020.1">
    <property type="nucleotide sequence ID" value="NZ_NAFD01000174.1"/>
</dbReference>
<comment type="caution">
    <text evidence="2">The sequence shown here is derived from an EMBL/GenBank/DDBJ whole genome shotgun (WGS) entry which is preliminary data.</text>
</comment>
<evidence type="ECO:0000313" key="3">
    <source>
        <dbReference type="Proteomes" id="UP000193553"/>
    </source>
</evidence>
<dbReference type="Pfam" id="PF03479">
    <property type="entry name" value="PCC"/>
    <property type="match status" value="1"/>
</dbReference>
<sequence length="181" mass="19539">MTRKMISGKIEEIIYAQLEEGEDLLRALWDICKQKDVKTGVLLDVTGYMRKVRVQREPHEPRPGTGIAGIDFVEIPGGLEVSGHGIIGMGWVPDESIKPSPALTRGGGHTGFGAGGWEGHKTPYIHVHLTVTNASQTVCGHLMEGSYVGTGYFTVAIAKVSGVILRATLDKSGYYHELVPA</sequence>
<protein>
    <recommendedName>
        <fullName evidence="1">PPC domain-containing protein</fullName>
    </recommendedName>
</protein>
<name>A0A1X3FWA3_9BRAD</name>
<dbReference type="AlphaFoldDB" id="A0A1X3FWA3"/>
<organism evidence="2 3">
    <name type="scientific">Bradyrhizobium canariense</name>
    <dbReference type="NCBI Taxonomy" id="255045"/>
    <lineage>
        <taxon>Bacteria</taxon>
        <taxon>Pseudomonadati</taxon>
        <taxon>Pseudomonadota</taxon>
        <taxon>Alphaproteobacteria</taxon>
        <taxon>Hyphomicrobiales</taxon>
        <taxon>Nitrobacteraceae</taxon>
        <taxon>Bradyrhizobium</taxon>
    </lineage>
</organism>
<accession>A0A1X3FWA3</accession>